<name>A0AAV2SDH0_MEGNR</name>
<evidence type="ECO:0000259" key="1">
    <source>
        <dbReference type="PROSITE" id="PS50041"/>
    </source>
</evidence>
<dbReference type="InterPro" id="IPR016187">
    <property type="entry name" value="CTDL_fold"/>
</dbReference>
<organism evidence="2 3">
    <name type="scientific">Meganyctiphanes norvegica</name>
    <name type="common">Northern krill</name>
    <name type="synonym">Thysanopoda norvegica</name>
    <dbReference type="NCBI Taxonomy" id="48144"/>
    <lineage>
        <taxon>Eukaryota</taxon>
        <taxon>Metazoa</taxon>
        <taxon>Ecdysozoa</taxon>
        <taxon>Arthropoda</taxon>
        <taxon>Crustacea</taxon>
        <taxon>Multicrustacea</taxon>
        <taxon>Malacostraca</taxon>
        <taxon>Eumalacostraca</taxon>
        <taxon>Eucarida</taxon>
        <taxon>Euphausiacea</taxon>
        <taxon>Euphausiidae</taxon>
        <taxon>Meganyctiphanes</taxon>
    </lineage>
</organism>
<protein>
    <recommendedName>
        <fullName evidence="1">C-type lectin domain-containing protein</fullName>
    </recommendedName>
</protein>
<accession>A0AAV2SDH0</accession>
<dbReference type="Pfam" id="PF00059">
    <property type="entry name" value="Lectin_C"/>
    <property type="match status" value="1"/>
</dbReference>
<dbReference type="PROSITE" id="PS50041">
    <property type="entry name" value="C_TYPE_LECTIN_2"/>
    <property type="match status" value="2"/>
</dbReference>
<proteinExistence type="predicted"/>
<keyword evidence="3" id="KW-1185">Reference proteome</keyword>
<dbReference type="PANTHER" id="PTHR45784:SF3">
    <property type="entry name" value="C-TYPE LECTIN DOMAIN FAMILY 4 MEMBER K-LIKE-RELATED"/>
    <property type="match status" value="1"/>
</dbReference>
<sequence>MLDYSQQEDQALLVAATSKNKDFWVGGKSEDGAHWAWLDGRDIYLLAQFWYYTEPDELNNKCATTQVTTSGTNVRSYLYDSDCSESSYFICQTGFHLDFRRIGNHYYFISEELNLGYHSWQDARDYCMSLSVPSGYHADLAVLGLDKDDYHLINTLVNGYTATTWIGSLREGEACTYTWTDGRALGTDSLLWLFNQPGCGSFNRVYIFKNTYSNRTALSDQIETLEMAFICQLYLDP</sequence>
<dbReference type="EMBL" id="CAXKWB010064612">
    <property type="protein sequence ID" value="CAL4187894.1"/>
    <property type="molecule type" value="Genomic_DNA"/>
</dbReference>
<evidence type="ECO:0000313" key="3">
    <source>
        <dbReference type="Proteomes" id="UP001497623"/>
    </source>
</evidence>
<dbReference type="CDD" id="cd00037">
    <property type="entry name" value="CLECT"/>
    <property type="match status" value="2"/>
</dbReference>
<dbReference type="Gene3D" id="3.10.100.10">
    <property type="entry name" value="Mannose-Binding Protein A, subunit A"/>
    <property type="match status" value="2"/>
</dbReference>
<dbReference type="AlphaFoldDB" id="A0AAV2SDH0"/>
<dbReference type="SMART" id="SM00034">
    <property type="entry name" value="CLECT"/>
    <property type="match status" value="1"/>
</dbReference>
<feature type="domain" description="C-type lectin" evidence="1">
    <location>
        <begin position="102"/>
        <end position="232"/>
    </location>
</feature>
<dbReference type="Proteomes" id="UP001497623">
    <property type="component" value="Unassembled WGS sequence"/>
</dbReference>
<feature type="domain" description="C-type lectin" evidence="1">
    <location>
        <begin position="1"/>
        <end position="92"/>
    </location>
</feature>
<dbReference type="InterPro" id="IPR016186">
    <property type="entry name" value="C-type_lectin-like/link_sf"/>
</dbReference>
<evidence type="ECO:0000313" key="2">
    <source>
        <dbReference type="EMBL" id="CAL4187894.1"/>
    </source>
</evidence>
<gene>
    <name evidence="2" type="ORF">MNOR_LOCUS36234</name>
</gene>
<dbReference type="SUPFAM" id="SSF56436">
    <property type="entry name" value="C-type lectin-like"/>
    <property type="match status" value="2"/>
</dbReference>
<comment type="caution">
    <text evidence="2">The sequence shown here is derived from an EMBL/GenBank/DDBJ whole genome shotgun (WGS) entry which is preliminary data.</text>
</comment>
<reference evidence="2 3" key="1">
    <citation type="submission" date="2024-05" db="EMBL/GenBank/DDBJ databases">
        <authorList>
            <person name="Wallberg A."/>
        </authorList>
    </citation>
    <scope>NUCLEOTIDE SEQUENCE [LARGE SCALE GENOMIC DNA]</scope>
</reference>
<dbReference type="PANTHER" id="PTHR45784">
    <property type="entry name" value="C-TYPE LECTIN DOMAIN FAMILY 20 MEMBER A-RELATED"/>
    <property type="match status" value="1"/>
</dbReference>
<dbReference type="InterPro" id="IPR001304">
    <property type="entry name" value="C-type_lectin-like"/>
</dbReference>